<dbReference type="RefSeq" id="XP_046061607.1">
    <property type="nucleotide sequence ID" value="XM_046204450.1"/>
</dbReference>
<keyword evidence="1" id="KW-0677">Repeat</keyword>
<evidence type="ECO:0000313" key="4">
    <source>
        <dbReference type="EMBL" id="KAH3666476.1"/>
    </source>
</evidence>
<dbReference type="Proteomes" id="UP000769157">
    <property type="component" value="Unassembled WGS sequence"/>
</dbReference>
<dbReference type="GO" id="GO:0005509">
    <property type="term" value="F:calcium ion binding"/>
    <property type="evidence" value="ECO:0007669"/>
    <property type="project" value="InterPro"/>
</dbReference>
<name>A0A9P8P7G6_9ASCO</name>
<dbReference type="InterPro" id="IPR050403">
    <property type="entry name" value="Myosin_RLC"/>
</dbReference>
<dbReference type="Pfam" id="PF13405">
    <property type="entry name" value="EF-hand_6"/>
    <property type="match status" value="1"/>
</dbReference>
<dbReference type="InterPro" id="IPR018247">
    <property type="entry name" value="EF_Hand_1_Ca_BS"/>
</dbReference>
<evidence type="ECO:0000256" key="2">
    <source>
        <dbReference type="ARBA" id="ARBA00022837"/>
    </source>
</evidence>
<evidence type="ECO:0000259" key="3">
    <source>
        <dbReference type="PROSITE" id="PS50222"/>
    </source>
</evidence>
<dbReference type="AlphaFoldDB" id="A0A9P8P7G6"/>
<dbReference type="PROSITE" id="PS00018">
    <property type="entry name" value="EF_HAND_1"/>
    <property type="match status" value="1"/>
</dbReference>
<dbReference type="InterPro" id="IPR011992">
    <property type="entry name" value="EF-hand-dom_pair"/>
</dbReference>
<sequence>MVDRADDWNINSLSKSQIEHFKAIFDILDQDHDGKISAEDIKNTHSSLGIKDGGDAKKMLAESGSDGLVFNAFVKFMHTKYGDFNDKNELEQVFSSFKNESNTIYADDLRQNILDVGKTNPDAKMSKNDLNKVISSFSKKNGLTGKATFTSDAFIDTVSN</sequence>
<dbReference type="InterPro" id="IPR002048">
    <property type="entry name" value="EF_hand_dom"/>
</dbReference>
<evidence type="ECO:0000313" key="5">
    <source>
        <dbReference type="Proteomes" id="UP000769157"/>
    </source>
</evidence>
<reference evidence="4" key="2">
    <citation type="submission" date="2021-01" db="EMBL/GenBank/DDBJ databases">
        <authorList>
            <person name="Schikora-Tamarit M.A."/>
        </authorList>
    </citation>
    <scope>NUCLEOTIDE SEQUENCE</scope>
    <source>
        <strain evidence="4">CBS6075</strain>
    </source>
</reference>
<reference evidence="4" key="1">
    <citation type="journal article" date="2021" name="Open Biol.">
        <title>Shared evolutionary footprints suggest mitochondrial oxidative damage underlies multiple complex I losses in fungi.</title>
        <authorList>
            <person name="Schikora-Tamarit M.A."/>
            <person name="Marcet-Houben M."/>
            <person name="Nosek J."/>
            <person name="Gabaldon T."/>
        </authorList>
    </citation>
    <scope>NUCLEOTIDE SEQUENCE</scope>
    <source>
        <strain evidence="4">CBS6075</strain>
    </source>
</reference>
<dbReference type="PROSITE" id="PS50222">
    <property type="entry name" value="EF_HAND_2"/>
    <property type="match status" value="1"/>
</dbReference>
<comment type="caution">
    <text evidence="4">The sequence shown here is derived from an EMBL/GenBank/DDBJ whole genome shotgun (WGS) entry which is preliminary data.</text>
</comment>
<dbReference type="Gene3D" id="1.10.238.10">
    <property type="entry name" value="EF-hand"/>
    <property type="match status" value="1"/>
</dbReference>
<dbReference type="GeneID" id="70235437"/>
<protein>
    <recommendedName>
        <fullName evidence="3">EF-hand domain-containing protein</fullName>
    </recommendedName>
</protein>
<accession>A0A9P8P7G6</accession>
<dbReference type="PANTHER" id="PTHR23049">
    <property type="entry name" value="MYOSIN REGULATORY LIGHT CHAIN 2"/>
    <property type="match status" value="1"/>
</dbReference>
<dbReference type="OrthoDB" id="429467at2759"/>
<dbReference type="SUPFAM" id="SSF47473">
    <property type="entry name" value="EF-hand"/>
    <property type="match status" value="1"/>
</dbReference>
<keyword evidence="5" id="KW-1185">Reference proteome</keyword>
<keyword evidence="2" id="KW-0106">Calcium</keyword>
<evidence type="ECO:0000256" key="1">
    <source>
        <dbReference type="ARBA" id="ARBA00022737"/>
    </source>
</evidence>
<organism evidence="4 5">
    <name type="scientific">Ogataea philodendri</name>
    <dbReference type="NCBI Taxonomy" id="1378263"/>
    <lineage>
        <taxon>Eukaryota</taxon>
        <taxon>Fungi</taxon>
        <taxon>Dikarya</taxon>
        <taxon>Ascomycota</taxon>
        <taxon>Saccharomycotina</taxon>
        <taxon>Pichiomycetes</taxon>
        <taxon>Pichiales</taxon>
        <taxon>Pichiaceae</taxon>
        <taxon>Ogataea</taxon>
    </lineage>
</organism>
<gene>
    <name evidence="4" type="ORF">OGAPHI_003472</name>
</gene>
<proteinExistence type="predicted"/>
<dbReference type="EMBL" id="JAEUBE010000255">
    <property type="protein sequence ID" value="KAH3666476.1"/>
    <property type="molecule type" value="Genomic_DNA"/>
</dbReference>
<feature type="domain" description="EF-hand" evidence="3">
    <location>
        <begin position="16"/>
        <end position="51"/>
    </location>
</feature>